<comment type="caution">
    <text evidence="1">The sequence shown here is derived from an EMBL/GenBank/DDBJ whole genome shotgun (WGS) entry which is preliminary data.</text>
</comment>
<name>A0ABV0P8R3_9TELE</name>
<evidence type="ECO:0000313" key="2">
    <source>
        <dbReference type="Proteomes" id="UP001476798"/>
    </source>
</evidence>
<evidence type="ECO:0000313" key="1">
    <source>
        <dbReference type="EMBL" id="MEQ2179855.1"/>
    </source>
</evidence>
<accession>A0ABV0P8R3</accession>
<dbReference type="EMBL" id="JAHRIO010064329">
    <property type="protein sequence ID" value="MEQ2179855.1"/>
    <property type="molecule type" value="Genomic_DNA"/>
</dbReference>
<dbReference type="Proteomes" id="UP001476798">
    <property type="component" value="Unassembled WGS sequence"/>
</dbReference>
<sequence length="112" mass="12733">MVTAGFKTSPNHHSSSTVLDSLYEVFVLTCCVFSPKMVLSTMVKHLHIIYPEDIVQGVFSFIQMQLCNLSPATIFFLLRRCSLLYPLQAAKMVQYFSNCPAMTFNLLNMWGK</sequence>
<protein>
    <submittedName>
        <fullName evidence="1">Uncharacterized protein</fullName>
    </submittedName>
</protein>
<proteinExistence type="predicted"/>
<organism evidence="1 2">
    <name type="scientific">Goodea atripinnis</name>
    <dbReference type="NCBI Taxonomy" id="208336"/>
    <lineage>
        <taxon>Eukaryota</taxon>
        <taxon>Metazoa</taxon>
        <taxon>Chordata</taxon>
        <taxon>Craniata</taxon>
        <taxon>Vertebrata</taxon>
        <taxon>Euteleostomi</taxon>
        <taxon>Actinopterygii</taxon>
        <taxon>Neopterygii</taxon>
        <taxon>Teleostei</taxon>
        <taxon>Neoteleostei</taxon>
        <taxon>Acanthomorphata</taxon>
        <taxon>Ovalentaria</taxon>
        <taxon>Atherinomorphae</taxon>
        <taxon>Cyprinodontiformes</taxon>
        <taxon>Goodeidae</taxon>
        <taxon>Goodea</taxon>
    </lineage>
</organism>
<gene>
    <name evidence="1" type="ORF">GOODEAATRI_029466</name>
</gene>
<keyword evidence="2" id="KW-1185">Reference proteome</keyword>
<reference evidence="1 2" key="1">
    <citation type="submission" date="2021-06" db="EMBL/GenBank/DDBJ databases">
        <authorList>
            <person name="Palmer J.M."/>
        </authorList>
    </citation>
    <scope>NUCLEOTIDE SEQUENCE [LARGE SCALE GENOMIC DNA]</scope>
    <source>
        <strain evidence="1 2">GA_2019</strain>
        <tissue evidence="1">Muscle</tissue>
    </source>
</reference>